<feature type="compositionally biased region" description="Low complexity" evidence="3">
    <location>
        <begin position="17"/>
        <end position="28"/>
    </location>
</feature>
<dbReference type="SUPFAM" id="SSF51735">
    <property type="entry name" value="NAD(P)-binding Rossmann-fold domains"/>
    <property type="match status" value="1"/>
</dbReference>
<dbReference type="EMBL" id="JAATEJ010000008">
    <property type="protein sequence ID" value="NJP44362.1"/>
    <property type="molecule type" value="Genomic_DNA"/>
</dbReference>
<comment type="caution">
    <text evidence="5">The sequence shown here is derived from an EMBL/GenBank/DDBJ whole genome shotgun (WGS) entry which is preliminary data.</text>
</comment>
<comment type="similarity">
    <text evidence="1">Belongs to the NmrA-type oxidoreductase family.</text>
</comment>
<dbReference type="PANTHER" id="PTHR42748:SF7">
    <property type="entry name" value="NMRA LIKE REDOX SENSOR 1-RELATED"/>
    <property type="match status" value="1"/>
</dbReference>
<keyword evidence="2" id="KW-0521">NADP</keyword>
<dbReference type="InterPro" id="IPR051164">
    <property type="entry name" value="NmrA-like_oxidored"/>
</dbReference>
<name>A0ABX0ZNI7_9ACTN</name>
<evidence type="ECO:0000313" key="6">
    <source>
        <dbReference type="Proteomes" id="UP000734511"/>
    </source>
</evidence>
<sequence length="313" mass="32204">MTATPARTPGGPGSTGGPVAVTGATGRQGGATARRLLAGGRAVRALVRDKSAPAAVALADAGAELAVADFDEPGTLAPALEGAMALFAVPPVTFGPGGSDHALELARGRALTDAAVAAGVGQVVFTGVASTSGAAFAAPGKRGIERYLRERVPLVTVLRPVRFMTNYLGSSGLGVDGFAHGVHRHLFPPDQPLQMIALADIAEFAALAFDRPERFAGRTLELAGDEPTPAEAVALIADATGFPLRYEQLTGEEAAALGPEIAAVRQRWLEGQRWHADIEALRVIHPGLRTLSDWLDEGGTAALRALLAADPPR</sequence>
<dbReference type="InterPro" id="IPR008030">
    <property type="entry name" value="NmrA-like"/>
</dbReference>
<dbReference type="RefSeq" id="WP_167983225.1">
    <property type="nucleotide sequence ID" value="NZ_JAATEJ010000008.1"/>
</dbReference>
<organism evidence="5 6">
    <name type="scientific">Actinacidiphila epipremni</name>
    <dbReference type="NCBI Taxonomy" id="2053013"/>
    <lineage>
        <taxon>Bacteria</taxon>
        <taxon>Bacillati</taxon>
        <taxon>Actinomycetota</taxon>
        <taxon>Actinomycetes</taxon>
        <taxon>Kitasatosporales</taxon>
        <taxon>Streptomycetaceae</taxon>
        <taxon>Actinacidiphila</taxon>
    </lineage>
</organism>
<evidence type="ECO:0000256" key="1">
    <source>
        <dbReference type="ARBA" id="ARBA00006328"/>
    </source>
</evidence>
<keyword evidence="6" id="KW-1185">Reference proteome</keyword>
<gene>
    <name evidence="5" type="ORF">HCN08_13265</name>
</gene>
<evidence type="ECO:0000259" key="4">
    <source>
        <dbReference type="Pfam" id="PF05368"/>
    </source>
</evidence>
<feature type="region of interest" description="Disordered" evidence="3">
    <location>
        <begin position="1"/>
        <end position="28"/>
    </location>
</feature>
<accession>A0ABX0ZNI7</accession>
<evidence type="ECO:0000313" key="5">
    <source>
        <dbReference type="EMBL" id="NJP44362.1"/>
    </source>
</evidence>
<dbReference type="Pfam" id="PF05368">
    <property type="entry name" value="NmrA"/>
    <property type="match status" value="1"/>
</dbReference>
<dbReference type="Proteomes" id="UP000734511">
    <property type="component" value="Unassembled WGS sequence"/>
</dbReference>
<dbReference type="Gene3D" id="3.40.50.720">
    <property type="entry name" value="NAD(P)-binding Rossmann-like Domain"/>
    <property type="match status" value="1"/>
</dbReference>
<reference evidence="5 6" key="1">
    <citation type="submission" date="2020-03" db="EMBL/GenBank/DDBJ databases">
        <title>WGS of actinomycetes isolated from Thailand.</title>
        <authorList>
            <person name="Thawai C."/>
        </authorList>
    </citation>
    <scope>NUCLEOTIDE SEQUENCE [LARGE SCALE GENOMIC DNA]</scope>
    <source>
        <strain evidence="5 6">PRB2-1</strain>
    </source>
</reference>
<evidence type="ECO:0000256" key="3">
    <source>
        <dbReference type="SAM" id="MobiDB-lite"/>
    </source>
</evidence>
<dbReference type="InterPro" id="IPR036291">
    <property type="entry name" value="NAD(P)-bd_dom_sf"/>
</dbReference>
<feature type="domain" description="NmrA-like" evidence="4">
    <location>
        <begin position="19"/>
        <end position="253"/>
    </location>
</feature>
<dbReference type="PANTHER" id="PTHR42748">
    <property type="entry name" value="NITROGEN METABOLITE REPRESSION PROTEIN NMRA FAMILY MEMBER"/>
    <property type="match status" value="1"/>
</dbReference>
<proteinExistence type="inferred from homology"/>
<dbReference type="Gene3D" id="3.90.25.10">
    <property type="entry name" value="UDP-galactose 4-epimerase, domain 1"/>
    <property type="match status" value="1"/>
</dbReference>
<evidence type="ECO:0000256" key="2">
    <source>
        <dbReference type="ARBA" id="ARBA00022857"/>
    </source>
</evidence>
<protein>
    <submittedName>
        <fullName evidence="5">NmrA family NAD(P)-binding protein</fullName>
    </submittedName>
</protein>